<dbReference type="EMBL" id="CAJVPU010058222">
    <property type="protein sequence ID" value="CAG8773317.1"/>
    <property type="molecule type" value="Genomic_DNA"/>
</dbReference>
<evidence type="ECO:0000313" key="2">
    <source>
        <dbReference type="Proteomes" id="UP000789702"/>
    </source>
</evidence>
<name>A0ACA9R214_9GLOM</name>
<comment type="caution">
    <text evidence="1">The sequence shown here is derived from an EMBL/GenBank/DDBJ whole genome shotgun (WGS) entry which is preliminary data.</text>
</comment>
<keyword evidence="2" id="KW-1185">Reference proteome</keyword>
<accession>A0ACA9R214</accession>
<organism evidence="1 2">
    <name type="scientific">Dentiscutata heterogama</name>
    <dbReference type="NCBI Taxonomy" id="1316150"/>
    <lineage>
        <taxon>Eukaryota</taxon>
        <taxon>Fungi</taxon>
        <taxon>Fungi incertae sedis</taxon>
        <taxon>Mucoromycota</taxon>
        <taxon>Glomeromycotina</taxon>
        <taxon>Glomeromycetes</taxon>
        <taxon>Diversisporales</taxon>
        <taxon>Gigasporaceae</taxon>
        <taxon>Dentiscutata</taxon>
    </lineage>
</organism>
<feature type="non-terminal residue" evidence="1">
    <location>
        <position position="49"/>
    </location>
</feature>
<reference evidence="1" key="1">
    <citation type="submission" date="2021-06" db="EMBL/GenBank/DDBJ databases">
        <authorList>
            <person name="Kallberg Y."/>
            <person name="Tangrot J."/>
            <person name="Rosling A."/>
        </authorList>
    </citation>
    <scope>NUCLEOTIDE SEQUENCE</scope>
    <source>
        <strain evidence="1">IL203A</strain>
    </source>
</reference>
<protein>
    <submittedName>
        <fullName evidence="1">12419_t:CDS:1</fullName>
    </submittedName>
</protein>
<feature type="non-terminal residue" evidence="1">
    <location>
        <position position="1"/>
    </location>
</feature>
<proteinExistence type="predicted"/>
<sequence length="49" mass="5780">PQGEKESSRIRKYGKKKRELFSTEEKEKERLSDKKEGTQNKKNTNTRPG</sequence>
<dbReference type="Proteomes" id="UP000789702">
    <property type="component" value="Unassembled WGS sequence"/>
</dbReference>
<gene>
    <name evidence="1" type="ORF">DHETER_LOCUS15964</name>
</gene>
<evidence type="ECO:0000313" key="1">
    <source>
        <dbReference type="EMBL" id="CAG8773317.1"/>
    </source>
</evidence>